<keyword evidence="2" id="KW-0067">ATP-binding</keyword>
<dbReference type="InterPro" id="IPR009270">
    <property type="entry name" value="DUF927"/>
</dbReference>
<sequence>MMNGINNKLLNARNSSKQKKDKPYQITVLAGSEAEPYNKNSVEYELILSAIKPENRAEFPPVFIGKKELEYLPNVKITDGENDRICVYQMGELSEDQITAICVAVAKYTQAETLLFYDKGLTEEDCSDYIKRIRNGEATPEVLKLVESNAKSLIPQRKRYIMGNDGLYLAETKTDKNGNEYEATPIFLCNEAYTKGIGIDEDNKHYTILEWVSVGNNKQYVEPISNKDFGKGECWDDLRELGLVIPYDGKANKELATYWQIEAIKNARWNVTNKTGWQHGVFFLPNGDSLADTGKNVLLKNKSASAKGYGVSGSIESWRDNIAKYAQGNPIFILALACGFTAPMLHLLKADSFGVHIYGKSTDGKNHCGQHCQQYMGLL</sequence>
<feature type="domain" description="DUF927" evidence="1">
    <location>
        <begin position="164"/>
        <end position="366"/>
    </location>
</feature>
<dbReference type="Pfam" id="PF06048">
    <property type="entry name" value="DUF927"/>
    <property type="match status" value="1"/>
</dbReference>
<keyword evidence="2" id="KW-0547">Nucleotide-binding</keyword>
<proteinExistence type="predicted"/>
<keyword evidence="2" id="KW-0347">Helicase</keyword>
<keyword evidence="2" id="KW-0378">Hydrolase</keyword>
<dbReference type="AlphaFoldDB" id="A0A379CC93"/>
<gene>
    <name evidence="2" type="ORF">NCTC12872_01270</name>
</gene>
<evidence type="ECO:0000259" key="1">
    <source>
        <dbReference type="Pfam" id="PF06048"/>
    </source>
</evidence>
<dbReference type="OrthoDB" id="784829at2"/>
<dbReference type="Proteomes" id="UP000255417">
    <property type="component" value="Unassembled WGS sequence"/>
</dbReference>
<evidence type="ECO:0000313" key="3">
    <source>
        <dbReference type="Proteomes" id="UP000255417"/>
    </source>
</evidence>
<evidence type="ECO:0000313" key="2">
    <source>
        <dbReference type="EMBL" id="SUB59287.1"/>
    </source>
</evidence>
<protein>
    <submittedName>
        <fullName evidence="2">Superfamily II helicase and inactivated derivatives</fullName>
    </submittedName>
</protein>
<dbReference type="EMBL" id="UGTA01000001">
    <property type="protein sequence ID" value="SUB59287.1"/>
    <property type="molecule type" value="Genomic_DNA"/>
</dbReference>
<keyword evidence="3" id="KW-1185">Reference proteome</keyword>
<dbReference type="RefSeq" id="WP_115315771.1">
    <property type="nucleotide sequence ID" value="NZ_LWIF01000001.1"/>
</dbReference>
<accession>A0A379CC93</accession>
<reference evidence="2 3" key="1">
    <citation type="submission" date="2018-06" db="EMBL/GenBank/DDBJ databases">
        <authorList>
            <consortium name="Pathogen Informatics"/>
            <person name="Doyle S."/>
        </authorList>
    </citation>
    <scope>NUCLEOTIDE SEQUENCE [LARGE SCALE GENOMIC DNA]</scope>
    <source>
        <strain evidence="2 3">NCTC12872</strain>
    </source>
</reference>
<name>A0A379CC93_9PAST</name>
<organism evidence="2 3">
    <name type="scientific">Phocoenobacter uteri</name>
    <dbReference type="NCBI Taxonomy" id="146806"/>
    <lineage>
        <taxon>Bacteria</taxon>
        <taxon>Pseudomonadati</taxon>
        <taxon>Pseudomonadota</taxon>
        <taxon>Gammaproteobacteria</taxon>
        <taxon>Pasteurellales</taxon>
        <taxon>Pasteurellaceae</taxon>
        <taxon>Phocoenobacter</taxon>
    </lineage>
</organism>
<dbReference type="GO" id="GO:0004386">
    <property type="term" value="F:helicase activity"/>
    <property type="evidence" value="ECO:0007669"/>
    <property type="project" value="UniProtKB-KW"/>
</dbReference>